<dbReference type="GO" id="GO:0008270">
    <property type="term" value="F:zinc ion binding"/>
    <property type="evidence" value="ECO:0007669"/>
    <property type="project" value="UniProtKB-KW"/>
</dbReference>
<dbReference type="Gene3D" id="2.170.270.10">
    <property type="entry name" value="SET domain"/>
    <property type="match status" value="1"/>
</dbReference>
<dbReference type="InterPro" id="IPR046341">
    <property type="entry name" value="SET_dom_sf"/>
</dbReference>
<gene>
    <name evidence="7" type="ORF">BD324DRAFT_677953</name>
</gene>
<dbReference type="PANTHER" id="PTHR12197">
    <property type="entry name" value="HISTONE-LYSINE N-METHYLTRANSFERASE SMYD"/>
    <property type="match status" value="1"/>
</dbReference>
<dbReference type="InParanoid" id="A0A1Y1UR86"/>
<dbReference type="SUPFAM" id="SSF82199">
    <property type="entry name" value="SET domain"/>
    <property type="match status" value="1"/>
</dbReference>
<dbReference type="InterPro" id="IPR002893">
    <property type="entry name" value="Znf_MYND"/>
</dbReference>
<evidence type="ECO:0000256" key="4">
    <source>
        <dbReference type="PROSITE-ProRule" id="PRU00134"/>
    </source>
</evidence>
<keyword evidence="1" id="KW-0479">Metal-binding</keyword>
<organism evidence="7 8">
    <name type="scientific">Kockovaella imperatae</name>
    <dbReference type="NCBI Taxonomy" id="4999"/>
    <lineage>
        <taxon>Eukaryota</taxon>
        <taxon>Fungi</taxon>
        <taxon>Dikarya</taxon>
        <taxon>Basidiomycota</taxon>
        <taxon>Agaricomycotina</taxon>
        <taxon>Tremellomycetes</taxon>
        <taxon>Tremellales</taxon>
        <taxon>Cuniculitremaceae</taxon>
        <taxon>Kockovaella</taxon>
    </lineage>
</organism>
<dbReference type="STRING" id="4999.A0A1Y1UR86"/>
<evidence type="ECO:0000313" key="8">
    <source>
        <dbReference type="Proteomes" id="UP000193218"/>
    </source>
</evidence>
<evidence type="ECO:0000256" key="2">
    <source>
        <dbReference type="ARBA" id="ARBA00022771"/>
    </source>
</evidence>
<name>A0A1Y1UR86_9TREE</name>
<dbReference type="PANTHER" id="PTHR12197:SF251">
    <property type="entry name" value="EG:BACR7C10.4 PROTEIN"/>
    <property type="match status" value="1"/>
</dbReference>
<dbReference type="PROSITE" id="PS50280">
    <property type="entry name" value="SET"/>
    <property type="match status" value="1"/>
</dbReference>
<dbReference type="Proteomes" id="UP000193218">
    <property type="component" value="Unassembled WGS sequence"/>
</dbReference>
<keyword evidence="2 4" id="KW-0863">Zinc-finger</keyword>
<dbReference type="SMART" id="SM00317">
    <property type="entry name" value="SET"/>
    <property type="match status" value="1"/>
</dbReference>
<dbReference type="EMBL" id="NBSH01000001">
    <property type="protein sequence ID" value="ORX40489.1"/>
    <property type="molecule type" value="Genomic_DNA"/>
</dbReference>
<evidence type="ECO:0000259" key="5">
    <source>
        <dbReference type="PROSITE" id="PS50280"/>
    </source>
</evidence>
<dbReference type="Gene3D" id="1.10.220.160">
    <property type="match status" value="1"/>
</dbReference>
<comment type="caution">
    <text evidence="7">The sequence shown here is derived from an EMBL/GenBank/DDBJ whole genome shotgun (WGS) entry which is preliminary data.</text>
</comment>
<evidence type="ECO:0008006" key="9">
    <source>
        <dbReference type="Google" id="ProtNLM"/>
    </source>
</evidence>
<dbReference type="InterPro" id="IPR050869">
    <property type="entry name" value="H3K4_H4K5_MeTrfase"/>
</dbReference>
<dbReference type="Pfam" id="PF00856">
    <property type="entry name" value="SET"/>
    <property type="match status" value="1"/>
</dbReference>
<dbReference type="FunCoup" id="A0A1Y1UR86">
    <property type="interactions" value="167"/>
</dbReference>
<dbReference type="SUPFAM" id="SSF144232">
    <property type="entry name" value="HIT/MYND zinc finger-like"/>
    <property type="match status" value="1"/>
</dbReference>
<reference evidence="7 8" key="1">
    <citation type="submission" date="2017-03" db="EMBL/GenBank/DDBJ databases">
        <title>Widespread Adenine N6-methylation of Active Genes in Fungi.</title>
        <authorList>
            <consortium name="DOE Joint Genome Institute"/>
            <person name="Mondo S.J."/>
            <person name="Dannebaum R.O."/>
            <person name="Kuo R.C."/>
            <person name="Louie K.B."/>
            <person name="Bewick A.J."/>
            <person name="Labutti K."/>
            <person name="Haridas S."/>
            <person name="Kuo A."/>
            <person name="Salamov A."/>
            <person name="Ahrendt S.R."/>
            <person name="Lau R."/>
            <person name="Bowen B.P."/>
            <person name="Lipzen A."/>
            <person name="Sullivan W."/>
            <person name="Andreopoulos W.B."/>
            <person name="Clum A."/>
            <person name="Lindquist E."/>
            <person name="Daum C."/>
            <person name="Northen T.R."/>
            <person name="Ramamoorthy G."/>
            <person name="Schmitz R.J."/>
            <person name="Gryganskyi A."/>
            <person name="Culley D."/>
            <person name="Magnuson J."/>
            <person name="James T.Y."/>
            <person name="O'Malley M.A."/>
            <person name="Stajich J.E."/>
            <person name="Spatafora J.W."/>
            <person name="Visel A."/>
            <person name="Grigoriev I.V."/>
        </authorList>
    </citation>
    <scope>NUCLEOTIDE SEQUENCE [LARGE SCALE GENOMIC DNA]</scope>
    <source>
        <strain evidence="7 8">NRRL Y-17943</strain>
    </source>
</reference>
<evidence type="ECO:0000313" key="7">
    <source>
        <dbReference type="EMBL" id="ORX40489.1"/>
    </source>
</evidence>
<proteinExistence type="predicted"/>
<feature type="domain" description="SET" evidence="5">
    <location>
        <begin position="27"/>
        <end position="304"/>
    </location>
</feature>
<keyword evidence="8" id="KW-1185">Reference proteome</keyword>
<dbReference type="AlphaFoldDB" id="A0A1Y1UR86"/>
<dbReference type="GeneID" id="33560772"/>
<dbReference type="InterPro" id="IPR001214">
    <property type="entry name" value="SET_dom"/>
</dbReference>
<dbReference type="RefSeq" id="XP_021874168.1">
    <property type="nucleotide sequence ID" value="XM_022018963.1"/>
</dbReference>
<sequence length="538" mass="59503">MSSRGEQVEASSSAQETGDVSVWDIPAGVRIKQSVGRGRGLFAESSFKPGARILRTKPIVAVNSTKNLSTFCSACHLAPGDIAIARGQRNSAITLKRCQGCRIVHYCSQGCQTGDWTFHREECRAHKRLRVEYAKFRPNARLDEDLSWIMDERFRAVGRLCWARKREMQNGRDPDWWAQIDAMESHIDRMPQQQIMELGQQIQRFRQYLSAAERDTPGLADMEEYGFGRSSDLLKLFSAFQINSFTLSSPSLSPIGVAMSPIVALCNHSCEPNAVVVFPHGGRDMDIVAIRQIATGEEILTSYIDISLPLAERQADLKERYGFICDCELCQRSRETSWVDPRWCVYDSSGGLKSFEGECSDFNDCSQSSSSVDKHFDSMIQQGRAMLNEDEAGTLDVQQALVNFRSLIPTLSQKMPSSSYPLQALLRLQALLLSPPRSTADRDLAIASLSAAFAGAEKVYPAGHPTLAVISAEWCKLVAMDSPEDTPTDILKKLKQAVIGLRKTVKLNEVGFGAGGGIVGKEMTELLKACEVELSQLA</sequence>
<dbReference type="PROSITE" id="PS50865">
    <property type="entry name" value="ZF_MYND_2"/>
    <property type="match status" value="1"/>
</dbReference>
<keyword evidence="3" id="KW-0862">Zinc</keyword>
<evidence type="ECO:0000259" key="6">
    <source>
        <dbReference type="PROSITE" id="PS50865"/>
    </source>
</evidence>
<evidence type="ECO:0000256" key="3">
    <source>
        <dbReference type="ARBA" id="ARBA00022833"/>
    </source>
</evidence>
<dbReference type="GO" id="GO:0005634">
    <property type="term" value="C:nucleus"/>
    <property type="evidence" value="ECO:0007669"/>
    <property type="project" value="TreeGrafter"/>
</dbReference>
<evidence type="ECO:0000256" key="1">
    <source>
        <dbReference type="ARBA" id="ARBA00022723"/>
    </source>
</evidence>
<dbReference type="Gene3D" id="6.10.140.2220">
    <property type="match status" value="1"/>
</dbReference>
<dbReference type="Pfam" id="PF01753">
    <property type="entry name" value="zf-MYND"/>
    <property type="match status" value="1"/>
</dbReference>
<feature type="domain" description="MYND-type" evidence="6">
    <location>
        <begin position="72"/>
        <end position="123"/>
    </location>
</feature>
<accession>A0A1Y1UR86</accession>
<dbReference type="OrthoDB" id="265717at2759"/>
<protein>
    <recommendedName>
        <fullName evidence="9">SET domain-containing protein</fullName>
    </recommendedName>
</protein>